<gene>
    <name evidence="11" type="ORF">QQX09_09675</name>
</gene>
<evidence type="ECO:0000256" key="9">
    <source>
        <dbReference type="ARBA" id="ARBA00023125"/>
    </source>
</evidence>
<dbReference type="EMBL" id="JAUHPW010000006">
    <property type="protein sequence ID" value="MDN4476120.1"/>
    <property type="molecule type" value="Genomic_DNA"/>
</dbReference>
<dbReference type="InterPro" id="IPR043135">
    <property type="entry name" value="Fur_C"/>
</dbReference>
<keyword evidence="7" id="KW-0408">Iron</keyword>
<evidence type="ECO:0000313" key="12">
    <source>
        <dbReference type="Proteomes" id="UP001172728"/>
    </source>
</evidence>
<comment type="caution">
    <text evidence="11">The sequence shown here is derived from an EMBL/GenBank/DDBJ whole genome shotgun (WGS) entry which is preliminary data.</text>
</comment>
<dbReference type="InterPro" id="IPR036390">
    <property type="entry name" value="WH_DNA-bd_sf"/>
</dbReference>
<evidence type="ECO:0000256" key="4">
    <source>
        <dbReference type="ARBA" id="ARBA00022491"/>
    </source>
</evidence>
<keyword evidence="12" id="KW-1185">Reference proteome</keyword>
<proteinExistence type="inferred from homology"/>
<evidence type="ECO:0000256" key="10">
    <source>
        <dbReference type="ARBA" id="ARBA00023163"/>
    </source>
</evidence>
<evidence type="ECO:0000313" key="11">
    <source>
        <dbReference type="EMBL" id="MDN4476120.1"/>
    </source>
</evidence>
<evidence type="ECO:0000256" key="3">
    <source>
        <dbReference type="ARBA" id="ARBA00022490"/>
    </source>
</evidence>
<keyword evidence="8" id="KW-0805">Transcription regulation</keyword>
<dbReference type="Gene3D" id="1.10.10.10">
    <property type="entry name" value="Winged helix-like DNA-binding domain superfamily/Winged helix DNA-binding domain"/>
    <property type="match status" value="1"/>
</dbReference>
<keyword evidence="4" id="KW-0678">Repressor</keyword>
<keyword evidence="5" id="KW-0479">Metal-binding</keyword>
<dbReference type="Gene3D" id="3.30.1490.190">
    <property type="match status" value="1"/>
</dbReference>
<keyword evidence="6" id="KW-0862">Zinc</keyword>
<comment type="similarity">
    <text evidence="2">Belongs to the Fur family.</text>
</comment>
<dbReference type="Proteomes" id="UP001172728">
    <property type="component" value="Unassembled WGS sequence"/>
</dbReference>
<comment type="subcellular location">
    <subcellularLocation>
        <location evidence="1">Cytoplasm</location>
    </subcellularLocation>
</comment>
<dbReference type="SUPFAM" id="SSF46785">
    <property type="entry name" value="Winged helix' DNA-binding domain"/>
    <property type="match status" value="1"/>
</dbReference>
<dbReference type="PANTHER" id="PTHR33202">
    <property type="entry name" value="ZINC UPTAKE REGULATION PROTEIN"/>
    <property type="match status" value="1"/>
</dbReference>
<keyword evidence="10" id="KW-0804">Transcription</keyword>
<dbReference type="PANTHER" id="PTHR33202:SF18">
    <property type="entry name" value="TRANSCRIPTIONAL REGULATOR FURA"/>
    <property type="match status" value="1"/>
</dbReference>
<name>A0ABT8GAF9_9MICO</name>
<dbReference type="InterPro" id="IPR002481">
    <property type="entry name" value="FUR"/>
</dbReference>
<dbReference type="InterPro" id="IPR036388">
    <property type="entry name" value="WH-like_DNA-bd_sf"/>
</dbReference>
<dbReference type="RefSeq" id="WP_301133956.1">
    <property type="nucleotide sequence ID" value="NZ_JAUHPW010000006.1"/>
</dbReference>
<keyword evidence="9" id="KW-0238">DNA-binding</keyword>
<evidence type="ECO:0000256" key="5">
    <source>
        <dbReference type="ARBA" id="ARBA00022723"/>
    </source>
</evidence>
<keyword evidence="3" id="KW-0963">Cytoplasm</keyword>
<organism evidence="11 12">
    <name type="scientific">Demequina litoralis</name>
    <dbReference type="NCBI Taxonomy" id="3051660"/>
    <lineage>
        <taxon>Bacteria</taxon>
        <taxon>Bacillati</taxon>
        <taxon>Actinomycetota</taxon>
        <taxon>Actinomycetes</taxon>
        <taxon>Micrococcales</taxon>
        <taxon>Demequinaceae</taxon>
        <taxon>Demequina</taxon>
    </lineage>
</organism>
<evidence type="ECO:0000256" key="7">
    <source>
        <dbReference type="ARBA" id="ARBA00023004"/>
    </source>
</evidence>
<dbReference type="CDD" id="cd07153">
    <property type="entry name" value="Fur_like"/>
    <property type="match status" value="1"/>
</dbReference>
<accession>A0ABT8GAF9</accession>
<protein>
    <submittedName>
        <fullName evidence="11">Fur family transcriptional regulator</fullName>
    </submittedName>
</protein>
<evidence type="ECO:0000256" key="8">
    <source>
        <dbReference type="ARBA" id="ARBA00023015"/>
    </source>
</evidence>
<evidence type="ECO:0000256" key="1">
    <source>
        <dbReference type="ARBA" id="ARBA00004496"/>
    </source>
</evidence>
<evidence type="ECO:0000256" key="2">
    <source>
        <dbReference type="ARBA" id="ARBA00007957"/>
    </source>
</evidence>
<evidence type="ECO:0000256" key="6">
    <source>
        <dbReference type="ARBA" id="ARBA00022833"/>
    </source>
</evidence>
<reference evidence="11" key="1">
    <citation type="submission" date="2023-06" db="EMBL/GenBank/DDBJ databases">
        <title>Sysu t00192.</title>
        <authorList>
            <person name="Gao L."/>
            <person name="Fang B.-Z."/>
            <person name="Li W.-J."/>
        </authorList>
    </citation>
    <scope>NUCLEOTIDE SEQUENCE</scope>
    <source>
        <strain evidence="11">SYSU T00192</strain>
    </source>
</reference>
<dbReference type="Pfam" id="PF01475">
    <property type="entry name" value="FUR"/>
    <property type="match status" value="1"/>
</dbReference>
<sequence>MTQLDTHGMLRGAGLRVTEPRRAVLEALAGLPHASADAVHARVSQTLPDVSLQTVYNVLHDLTGRGLARSIEPGDHPARYELRVGDNHHHLVCTHCGAIADVDCVVGHAPCLTPDDDHGFAVAEAEVMFWGLCGDCKHAVAVPSPASVHL</sequence>